<keyword evidence="3" id="KW-1185">Reference proteome</keyword>
<dbReference type="InterPro" id="IPR011049">
    <property type="entry name" value="Serralysin-like_metalloprot_C"/>
</dbReference>
<evidence type="ECO:0000313" key="3">
    <source>
        <dbReference type="Proteomes" id="UP000228948"/>
    </source>
</evidence>
<dbReference type="PROSITE" id="PS00330">
    <property type="entry name" value="HEMOLYSIN_CALCIUM"/>
    <property type="match status" value="1"/>
</dbReference>
<dbReference type="Pfam" id="PF05345">
    <property type="entry name" value="He_PIG"/>
    <property type="match status" value="2"/>
</dbReference>
<dbReference type="InterPro" id="IPR018511">
    <property type="entry name" value="Hemolysin-typ_Ca-bd_CS"/>
</dbReference>
<dbReference type="PANTHER" id="PTHR45982:SF1">
    <property type="entry name" value="REGULATOR OF CHROMOSOME CONDENSATION"/>
    <property type="match status" value="1"/>
</dbReference>
<evidence type="ECO:0000256" key="1">
    <source>
        <dbReference type="SAM" id="MobiDB-lite"/>
    </source>
</evidence>
<dbReference type="PRINTS" id="PR00313">
    <property type="entry name" value="CABNDNGRPT"/>
</dbReference>
<feature type="region of interest" description="Disordered" evidence="1">
    <location>
        <begin position="917"/>
        <end position="942"/>
    </location>
</feature>
<dbReference type="InterPro" id="IPR002105">
    <property type="entry name" value="Dockerin_1_rpt"/>
</dbReference>
<dbReference type="STRING" id="441209.GCA_001870665_03317"/>
<dbReference type="Gene3D" id="2.60.40.10">
    <property type="entry name" value="Immunoglobulins"/>
    <property type="match status" value="2"/>
</dbReference>
<dbReference type="InterPro" id="IPR029058">
    <property type="entry name" value="AB_hydrolase_fold"/>
</dbReference>
<dbReference type="Gene3D" id="1.10.1330.10">
    <property type="entry name" value="Dockerin domain"/>
    <property type="match status" value="1"/>
</dbReference>
<dbReference type="Proteomes" id="UP000228948">
    <property type="component" value="Chromosome"/>
</dbReference>
<dbReference type="GO" id="GO:0004553">
    <property type="term" value="F:hydrolase activity, hydrolyzing O-glycosyl compounds"/>
    <property type="evidence" value="ECO:0007669"/>
    <property type="project" value="InterPro"/>
</dbReference>
<protein>
    <recommendedName>
        <fullName evidence="4">Dystroglycan-type cadherin-like domain-containing protein</fullName>
    </recommendedName>
</protein>
<dbReference type="InterPro" id="IPR051553">
    <property type="entry name" value="Ran_GTPase-activating"/>
</dbReference>
<dbReference type="InterPro" id="IPR036439">
    <property type="entry name" value="Dockerin_dom_sf"/>
</dbReference>
<dbReference type="EMBL" id="CP024899">
    <property type="protein sequence ID" value="ATX67516.1"/>
    <property type="molecule type" value="Genomic_DNA"/>
</dbReference>
<dbReference type="GO" id="GO:0005509">
    <property type="term" value="F:calcium ion binding"/>
    <property type="evidence" value="ECO:0007669"/>
    <property type="project" value="InterPro"/>
</dbReference>
<dbReference type="SUPFAM" id="SSF50985">
    <property type="entry name" value="RCC1/BLIP-II"/>
    <property type="match status" value="2"/>
</dbReference>
<dbReference type="SUPFAM" id="SSF63446">
    <property type="entry name" value="Type I dockerin domain"/>
    <property type="match status" value="1"/>
</dbReference>
<accession>A0A2K8KEU5</accession>
<dbReference type="InterPro" id="IPR009091">
    <property type="entry name" value="RCC1/BLIP-II"/>
</dbReference>
<dbReference type="GO" id="GO:0000272">
    <property type="term" value="P:polysaccharide catabolic process"/>
    <property type="evidence" value="ECO:0007669"/>
    <property type="project" value="InterPro"/>
</dbReference>
<dbReference type="SUPFAM" id="SSF53474">
    <property type="entry name" value="alpha/beta-Hydrolases"/>
    <property type="match status" value="1"/>
</dbReference>
<sequence>MPDLTPGQEFLVNSNTAGDQSRPAIAALTGGGYVVGWADLSGPNSFQQSETVRLQLYSASGETRGGEITVSNPGTSQNGGYHDIGFVPLQNGDVLVTWVRGVRDGLGYLHTRHMEGQVFSAQGESVTQPFTIVESPSIDGPFYSNLQGVQLTDGEVLFTVNLHDRAQLATSSTIGTITLDLNAPFEATGEVIIGDGSGHHSNPHLFATDAGAAVIWNDQNLSFHLSLQHLNSDGTKSGAEYLLDFDTSYGPLTDFVAARTGDGNYVIAWTELQPTGGLSLDPVAIRMMLSDEYGNTIRAAVKVNEAEQGNFLVSDVIALPDGRFMVTWTDNSQTGADTSGTAARAQIFDATGAQVGSNFVLSSTVAGDQAYPVATVLADGRVVSAWQDGSETGGDPDGWAIRAQMFGTTGQDSSEPDDGGGDSDPAPQDPNDTVPGGDPWTTPSNIVAAFKGPGDGSVWATGTGSQFPHAHQFAALQNDGRVFIWGSFDDGYLTDAGGQIVTGVEAIYATSNAFAALRGGAVMTWGGSWAGGNSDAVAEQLSSGVQSISTSRDAFSALKQDGSVVVWGADGYELHVYGNNGVLPDDFVKIFSSSREFAGIRSDGSVVSWNWQPLPSETGSDLEDLFRELLGDAPSYSDVAPDLQDVVWITSASTAFAALTENGRVVAWDNGGSEQGNASAVAQDLQSGIVALYSNKRAFAALDSDGALITWGSSNYGGDSSEFADQLSSGVVSVTASEAAFAALKSDGSVISWGFVENDPSYIFSLLLLEDGEEAPPYPHISFDSVAADLGDSVARIYSNSHAFAALKNDGAVVAWGHVDYGGNMQIPGGVEKIYSNKYAFAAVTTDGAVIAWGHPDRGGDLGSVAADLSSGVTTIYATAESFSALRSDGSVVTWGDTGTQMPDVADSLSGGVIGLASPFGSPSETGQGQPGPAPEPLPNRSPVADLVAAVASEAGDEADINIAAQFFDPDGDPLTFTFGGLPEGVIADGGQLTGIITAEPGEYTVTVTADDGRGGVTSASFVWSISAGDGPVVIDQNTNLPQTDLQAIALDTGTLLTWREGDSVNGRFLDAAGRPVGDELILGAGTDFRVDDLGDGRHLLNWVQGANIHARMLSSDGDLGASMFLGTWEHNSIGFDRPDLSFSGLEDGSFWMLYRPTPNLVTGDMGWGAQQYSETGTQLQSFIWQSDAPWANASSADRAGLFVFPSGDSGEVWFSAERGLMQMKFNNLDGSDPVIHDLTRAGTHSPSAIRVITRDDGEFLLLWHDIGQNGVGSAIMASVLTPEGQRGSSHFTLGFRETPLTSAAQLKTVELPNGDTVVLWAEQGTRELKGAVINADGETTSGTLSFGQLASNDLNDAGAVLVDDNILMHWKTSFGNLVGRFVSDPQTIVLETHASDVAKVLALPDGDLKLIRIESGDADHADASYRIVGEVVSLGDRDINAAPQTDASFAPLQTQTGIDIADLGLNLRNFFEDPDGDDLTIQFSGLPRGVTGHPDGTLSGNVAGSPGTYTVSVTADDGRGGKTTATFDWTINHRPWVFSYDEPADIMLFAHMALDAYNGDRWNDNPGTPIRPAEGWEVLLTSYDGLGPLPVDYRGNPVPLLHMRDEFGDALADSGMQATAYREIETGRVIIAYRGTDDSWGWLKDYGELINVSLPLGAGLPTKNPKSHLDAAIGFYNTILSRQDITHDDLAITGHSLGGMLAGYIAAAESLDGMLFATGPHNQMIQTWRPANLSVDDFNFDNVYSSRIVGEFLGEANDRITTPNNLAIELDNLNNGSVSGLLYNHSMAVQSLYLQGDFSLGLSGAYKKVLKDAHDINDNANTVRVIASGMHDSNHNQAPALLALLDTKFENAYDFKYGDFKPEDIIGSLAGYLIDIAFFLTVRPAPDDLNNYIQDISWSSFVAPANQWIQIDIPFNYSIASHNLSGLVSEVYGINDFGLSRLIGEADRIVFTNPDYSGFGTWYHGNFDASDIDRTDIFIAGSPSTAGDTTFLGAPTSVTVGTRNAVVFGTDWDDSLNAGAKNQSLVYLLGGDGNDTYTASSGVGSTTVIVNTGGLNSTAHVPGVISPDSVRDLNGSGDLKFTYALQNSGGISSVIIRDFWADKWIGERGDGHIRTITDQTGGSYRFTRPEQDDDPRFVNHVPSSAEGESGALVVVATPENIDRVTLSANVLQSDSVEIWGFDSRDEIRLTGLPSGLTAENISFRTGSIIVDVDENLDGNIDYSFRLVGDYDGYTPMITEQDGEIVITLDGDIEVLFDLVGTDGNDTLQADDTGQALWGGAGDDLLIGGLGDDTLDGGDGNDTLDGGGGQNVMYGGAGDDLYIVRSTEDRVIEYFDEGHDIIRAWVDFTLPMHVEELHLQGSENLNATGNIQDNILVGNDGNNTLRAMGGDNVLTGGAGDDTLIGGAGQDIAVYRGARENYDIQTDRNTGITIVTDLRDAATTPDHDGTDTLTNIETLRFADMDVSLAVENVLTVSDRSGMGMSGVTLHMHQSDEISEEMGLTDEDGRVTFMPEIAGEIRITGSKEYDPSTDGNVTALDALNVLRLAVGLSPSWGTTSPMDFIAADINQDGRVTALDALEVLRAAVGLEIANQPRWFFMDSDADLSHIDRNDTRVEEGIRFDPAVTDMSSLSMTGVLLGNMQEYAQ</sequence>
<dbReference type="Pfam" id="PF00353">
    <property type="entry name" value="HemolysinCabind"/>
    <property type="match status" value="2"/>
</dbReference>
<dbReference type="InterPro" id="IPR001343">
    <property type="entry name" value="Hemolysn_Ca-bd"/>
</dbReference>
<feature type="region of interest" description="Disordered" evidence="1">
    <location>
        <begin position="408"/>
        <end position="444"/>
    </location>
</feature>
<evidence type="ECO:0008006" key="4">
    <source>
        <dbReference type="Google" id="ProtNLM"/>
    </source>
</evidence>
<dbReference type="Pfam" id="PF00404">
    <property type="entry name" value="Dockerin_1"/>
    <property type="match status" value="1"/>
</dbReference>
<dbReference type="Gene3D" id="2.130.10.30">
    <property type="entry name" value="Regulator of chromosome condensation 1/beta-lactamase-inhibitor protein II"/>
    <property type="match status" value="3"/>
</dbReference>
<dbReference type="OrthoDB" id="7762442at2"/>
<dbReference type="InterPro" id="IPR013783">
    <property type="entry name" value="Ig-like_fold"/>
</dbReference>
<dbReference type="Gene3D" id="3.40.50.1820">
    <property type="entry name" value="alpha/beta hydrolase"/>
    <property type="match status" value="1"/>
</dbReference>
<dbReference type="SUPFAM" id="SSF51120">
    <property type="entry name" value="beta-Roll"/>
    <property type="match status" value="2"/>
</dbReference>
<proteinExistence type="predicted"/>
<dbReference type="RefSeq" id="WP_071479094.1">
    <property type="nucleotide sequence ID" value="NZ_CP024899.1"/>
</dbReference>
<organism evidence="2 3">
    <name type="scientific">Roseinatronobacter bogoriensis subsp. barguzinensis</name>
    <dbReference type="NCBI Taxonomy" id="441209"/>
    <lineage>
        <taxon>Bacteria</taxon>
        <taxon>Pseudomonadati</taxon>
        <taxon>Pseudomonadota</taxon>
        <taxon>Alphaproteobacteria</taxon>
        <taxon>Rhodobacterales</taxon>
        <taxon>Paracoccaceae</taxon>
        <taxon>Roseinatronobacter</taxon>
    </lineage>
</organism>
<dbReference type="Gene3D" id="2.150.10.10">
    <property type="entry name" value="Serralysin-like metalloprotease, C-terminal"/>
    <property type="match status" value="2"/>
</dbReference>
<reference evidence="2 3" key="1">
    <citation type="submission" date="2017-11" db="EMBL/GenBank/DDBJ databases">
        <title>Revised Sequence and Annotation of the Rhodobaca barguzinensis strain alga05 Genome.</title>
        <authorList>
            <person name="Kopejtka K."/>
            <person name="Tomasch J.M."/>
            <person name="Bunk B."/>
            <person name="Koblizek M."/>
        </authorList>
    </citation>
    <scope>NUCLEOTIDE SEQUENCE [LARGE SCALE GENOMIC DNA]</scope>
    <source>
        <strain evidence="3">alga05</strain>
    </source>
</reference>
<dbReference type="KEGG" id="rbg:BG454_18270"/>
<evidence type="ECO:0000313" key="2">
    <source>
        <dbReference type="EMBL" id="ATX67516.1"/>
    </source>
</evidence>
<dbReference type="PANTHER" id="PTHR45982">
    <property type="entry name" value="REGULATOR OF CHROMOSOME CONDENSATION"/>
    <property type="match status" value="1"/>
</dbReference>
<gene>
    <name evidence="2" type="ORF">BG454_18270</name>
</gene>
<name>A0A2K8KEU5_9RHOB</name>